<dbReference type="GO" id="GO:0015977">
    <property type="term" value="P:carbon fixation"/>
    <property type="evidence" value="ECO:0007669"/>
    <property type="project" value="InterPro"/>
</dbReference>
<dbReference type="Gene3D" id="3.10.450.40">
    <property type="match status" value="2"/>
</dbReference>
<dbReference type="OrthoDB" id="3341590at2759"/>
<protein>
    <recommendedName>
        <fullName evidence="9">Amine oxidase</fullName>
        <ecNumber evidence="9">1.4.3.-</ecNumber>
    </recommendedName>
</protein>
<feature type="domain" description="DUF1965" evidence="13">
    <location>
        <begin position="250"/>
        <end position="309"/>
    </location>
</feature>
<dbReference type="PANTHER" id="PTHR10638">
    <property type="entry name" value="COPPER AMINE OXIDASE"/>
    <property type="match status" value="1"/>
</dbReference>
<dbReference type="InterPro" id="IPR020878">
    <property type="entry name" value="RuBisCo_large_chain_AS"/>
</dbReference>
<comment type="cofactor">
    <cofactor evidence="9">
        <name>Cu cation</name>
        <dbReference type="ChEBI" id="CHEBI:23378"/>
    </cofactor>
    <text evidence="9">Contains 1 topaquinone per subunit.</text>
</comment>
<evidence type="ECO:0000256" key="9">
    <source>
        <dbReference type="RuleBase" id="RU000672"/>
    </source>
</evidence>
<dbReference type="InterPro" id="IPR015800">
    <property type="entry name" value="Cu_amine_oxidase_N2"/>
</dbReference>
<keyword evidence="4 7" id="KW-0801">TPQ</keyword>
<dbReference type="PROSITE" id="PS00157">
    <property type="entry name" value="RUBISCO_LARGE"/>
    <property type="match status" value="1"/>
</dbReference>
<evidence type="ECO:0000256" key="3">
    <source>
        <dbReference type="ARBA" id="ARBA00022723"/>
    </source>
</evidence>
<dbReference type="GO" id="GO:0005886">
    <property type="term" value="C:plasma membrane"/>
    <property type="evidence" value="ECO:0007669"/>
    <property type="project" value="TreeGrafter"/>
</dbReference>
<dbReference type="GO" id="GO:0048038">
    <property type="term" value="F:quinone binding"/>
    <property type="evidence" value="ECO:0007669"/>
    <property type="project" value="InterPro"/>
</dbReference>
<comment type="caution">
    <text evidence="14">The sequence shown here is derived from an EMBL/GenBank/DDBJ whole genome shotgun (WGS) entry which is preliminary data.</text>
</comment>
<dbReference type="Gene3D" id="2.70.98.20">
    <property type="entry name" value="Copper amine oxidase, catalytic domain"/>
    <property type="match status" value="1"/>
</dbReference>
<evidence type="ECO:0000313" key="14">
    <source>
        <dbReference type="EMBL" id="KAG7193608.1"/>
    </source>
</evidence>
<dbReference type="InterPro" id="IPR015798">
    <property type="entry name" value="Cu_amine_oxidase_C"/>
</dbReference>
<keyword evidence="6 9" id="KW-0186">Copper</keyword>
<evidence type="ECO:0000256" key="4">
    <source>
        <dbReference type="ARBA" id="ARBA00022772"/>
    </source>
</evidence>
<evidence type="ECO:0000256" key="2">
    <source>
        <dbReference type="ARBA" id="ARBA00007983"/>
    </source>
</evidence>
<proteinExistence type="inferred from homology"/>
<dbReference type="PANTHER" id="PTHR10638:SF20">
    <property type="entry name" value="AMINE OXIDASE"/>
    <property type="match status" value="1"/>
</dbReference>
<dbReference type="SUPFAM" id="SSF54416">
    <property type="entry name" value="Amine oxidase N-terminal region"/>
    <property type="match status" value="2"/>
</dbReference>
<keyword evidence="5 9" id="KW-0560">Oxidoreductase</keyword>
<dbReference type="Pfam" id="PF09248">
    <property type="entry name" value="DUF1965"/>
    <property type="match status" value="1"/>
</dbReference>
<feature type="region of interest" description="Disordered" evidence="10">
    <location>
        <begin position="302"/>
        <end position="325"/>
    </location>
</feature>
<dbReference type="Pfam" id="PF02727">
    <property type="entry name" value="Cu_amine_oxidN2"/>
    <property type="match status" value="1"/>
</dbReference>
<evidence type="ECO:0000256" key="5">
    <source>
        <dbReference type="ARBA" id="ARBA00023002"/>
    </source>
</evidence>
<feature type="domain" description="Copper amine oxidase N2-terminal" evidence="12">
    <location>
        <begin position="58"/>
        <end position="128"/>
    </location>
</feature>
<evidence type="ECO:0000259" key="11">
    <source>
        <dbReference type="Pfam" id="PF01179"/>
    </source>
</evidence>
<dbReference type="InterPro" id="IPR016182">
    <property type="entry name" value="Cu_amine_oxidase_N-reg"/>
</dbReference>
<dbReference type="GO" id="GO:0005507">
    <property type="term" value="F:copper ion binding"/>
    <property type="evidence" value="ECO:0007669"/>
    <property type="project" value="InterPro"/>
</dbReference>
<dbReference type="RefSeq" id="XP_043049156.1">
    <property type="nucleotide sequence ID" value="XM_043191513.1"/>
</dbReference>
<dbReference type="GO" id="GO:0016984">
    <property type="term" value="F:ribulose-bisphosphate carboxylase activity"/>
    <property type="evidence" value="ECO:0007669"/>
    <property type="project" value="InterPro"/>
</dbReference>
<dbReference type="EC" id="1.4.3.-" evidence="9"/>
<dbReference type="InterPro" id="IPR036460">
    <property type="entry name" value="Cu_amine_oxidase_C_sf"/>
</dbReference>
<keyword evidence="15" id="KW-1185">Reference proteome</keyword>
<evidence type="ECO:0000259" key="13">
    <source>
        <dbReference type="Pfam" id="PF09248"/>
    </source>
</evidence>
<feature type="modified residue" description="2',4',5'-topaquinone" evidence="8">
    <location>
        <position position="484"/>
    </location>
</feature>
<dbReference type="AlphaFoldDB" id="A0A9P7V966"/>
<dbReference type="InterPro" id="IPR015328">
    <property type="entry name" value="DUF1965"/>
</dbReference>
<gene>
    <name evidence="14" type="ORF">KQ657_000681</name>
</gene>
<comment type="similarity">
    <text evidence="2 9">Belongs to the copper/topaquinone oxidase family.</text>
</comment>
<evidence type="ECO:0000256" key="6">
    <source>
        <dbReference type="ARBA" id="ARBA00023008"/>
    </source>
</evidence>
<dbReference type="SUPFAM" id="SSF49998">
    <property type="entry name" value="Amine oxidase catalytic domain"/>
    <property type="match status" value="1"/>
</dbReference>
<feature type="active site" description="Proton acceptor" evidence="7">
    <location>
        <position position="403"/>
    </location>
</feature>
<comment type="PTM">
    <text evidence="8 9">Topaquinone (TPQ) is generated by copper-dependent autoxidation of a specific tyrosyl residue.</text>
</comment>
<dbReference type="GO" id="GO:0000287">
    <property type="term" value="F:magnesium ion binding"/>
    <property type="evidence" value="ECO:0007669"/>
    <property type="project" value="InterPro"/>
</dbReference>
<comment type="cofactor">
    <cofactor evidence="1">
        <name>Cu cation</name>
        <dbReference type="ChEBI" id="CHEBI:23378"/>
    </cofactor>
</comment>
<feature type="compositionally biased region" description="Basic and acidic residues" evidence="10">
    <location>
        <begin position="315"/>
        <end position="325"/>
    </location>
</feature>
<evidence type="ECO:0000256" key="8">
    <source>
        <dbReference type="PIRSR" id="PIRSR600269-51"/>
    </source>
</evidence>
<reference evidence="14" key="1">
    <citation type="submission" date="2021-03" db="EMBL/GenBank/DDBJ databases">
        <authorList>
            <person name="Palmer J.M."/>
        </authorList>
    </citation>
    <scope>NUCLEOTIDE SEQUENCE</scope>
    <source>
        <strain evidence="14">ARV_011</strain>
    </source>
</reference>
<sequence>MHDSVAVSPRNVKGSLKRRDEMALKVSNLMKRDGYAFQVPETFTPESIEAPKPNIWAPLTVNETKSAYTILKDKFNLTASENATLYDNYVVWITLINPNKTDALDFLEGNKTAPLRYARAVIFFGGEDFAKEDEPIGYWQTYQVGPLLAENQDIEVVKMDWAFTKSHFSYMQGYRDNLRWNLDFAFYEELFQTDMVKELSEDLIGVPAYGLENSTMEVWNCDPLIFDKETNSLFSWGTVFLDNKWSAGDILPTGLFIKTNVTGRDVSDFSVVQWVYNNVAYNTTEEFYEAWKSEEFVKLPQAPQEQEWTNPGRAEGAETRPLDEKTSPIVVEPEGRRWQFSEEDRYFTWMDWSFYISYSRDGGVLFFDVKFKGERILYELALQEAIAEYAGDDPFQANTAYLDTSYGWGNNAYGLIPGYDCPANAVYFNSTWNTDGKNHYQNNTYCAYEAVEDYPITRHTSRKYVSVAKAPSFNIRFVATIGNYDYNFNYKFFMDGTLKVSVRAAGFIQGAYYNPETGGDFGYKIQDVLSGSFHDHVINFKADFDIGGTENRVTNVALKAANRTFPWDPNTVYNTKIKERSIYDIETSLNLADTGVLLVESANQNNTWGNPKAYRIEGSLGHRIAEKAVKLAENANWADHDLHFTRQKDTEYTSSGVFNANSVFEPQVNFSDFLDEESIDGEDVVCWFNLALHHLPNTQDIPGTIFTTAESNFVMTPYNYFDSEQSRDTRQQFLFLTNEKSFDFFGTELQDTLYSINQLDVNSFNYEGIEFGKDTTNLPSN</sequence>
<accession>A0A9P7V966</accession>
<dbReference type="GeneID" id="66114055"/>
<evidence type="ECO:0000256" key="7">
    <source>
        <dbReference type="PIRSR" id="PIRSR600269-50"/>
    </source>
</evidence>
<dbReference type="GO" id="GO:0008131">
    <property type="term" value="F:primary methylamine oxidase activity"/>
    <property type="evidence" value="ECO:0007669"/>
    <property type="project" value="InterPro"/>
</dbReference>
<dbReference type="Proteomes" id="UP000790833">
    <property type="component" value="Unassembled WGS sequence"/>
</dbReference>
<dbReference type="EMBL" id="JAHMUF010000011">
    <property type="protein sequence ID" value="KAG7193608.1"/>
    <property type="molecule type" value="Genomic_DNA"/>
</dbReference>
<organism evidence="14 15">
    <name type="scientific">Scheffersomyces spartinae</name>
    <dbReference type="NCBI Taxonomy" id="45513"/>
    <lineage>
        <taxon>Eukaryota</taxon>
        <taxon>Fungi</taxon>
        <taxon>Dikarya</taxon>
        <taxon>Ascomycota</taxon>
        <taxon>Saccharomycotina</taxon>
        <taxon>Pichiomycetes</taxon>
        <taxon>Debaryomycetaceae</taxon>
        <taxon>Scheffersomyces</taxon>
    </lineage>
</organism>
<evidence type="ECO:0000256" key="10">
    <source>
        <dbReference type="SAM" id="MobiDB-lite"/>
    </source>
</evidence>
<keyword evidence="3 9" id="KW-0479">Metal-binding</keyword>
<name>A0A9P7V966_9ASCO</name>
<evidence type="ECO:0000256" key="1">
    <source>
        <dbReference type="ARBA" id="ARBA00001935"/>
    </source>
</evidence>
<feature type="active site" description="Schiff-base intermediate with substrate; via topaquinone" evidence="7">
    <location>
        <position position="484"/>
    </location>
</feature>
<dbReference type="Pfam" id="PF01179">
    <property type="entry name" value="Cu_amine_oxid"/>
    <property type="match status" value="1"/>
</dbReference>
<dbReference type="GO" id="GO:0009308">
    <property type="term" value="P:amine metabolic process"/>
    <property type="evidence" value="ECO:0007669"/>
    <property type="project" value="UniProtKB-UniRule"/>
</dbReference>
<evidence type="ECO:0000259" key="12">
    <source>
        <dbReference type="Pfam" id="PF02727"/>
    </source>
</evidence>
<dbReference type="PRINTS" id="PR00766">
    <property type="entry name" value="CUDAOXIDASE"/>
</dbReference>
<dbReference type="InterPro" id="IPR000269">
    <property type="entry name" value="Cu_amine_oxidase"/>
</dbReference>
<feature type="domain" description="Copper amine oxidase catalytic" evidence="11">
    <location>
        <begin position="329"/>
        <end position="726"/>
    </location>
</feature>
<evidence type="ECO:0000313" key="15">
    <source>
        <dbReference type="Proteomes" id="UP000790833"/>
    </source>
</evidence>